<dbReference type="EnsemblPlants" id="MELO3C029488.2.1">
    <property type="protein sequence ID" value="MELO3C029488.2.1"/>
    <property type="gene ID" value="MELO3C029488.2"/>
</dbReference>
<organism evidence="2">
    <name type="scientific">Cucumis melo</name>
    <name type="common">Muskmelon</name>
    <dbReference type="NCBI Taxonomy" id="3656"/>
    <lineage>
        <taxon>Eukaryota</taxon>
        <taxon>Viridiplantae</taxon>
        <taxon>Streptophyta</taxon>
        <taxon>Embryophyta</taxon>
        <taxon>Tracheophyta</taxon>
        <taxon>Spermatophyta</taxon>
        <taxon>Magnoliopsida</taxon>
        <taxon>eudicotyledons</taxon>
        <taxon>Gunneridae</taxon>
        <taxon>Pentapetalae</taxon>
        <taxon>rosids</taxon>
        <taxon>fabids</taxon>
        <taxon>Cucurbitales</taxon>
        <taxon>Cucurbitaceae</taxon>
        <taxon>Benincaseae</taxon>
        <taxon>Cucumis</taxon>
    </lineage>
</organism>
<dbReference type="AlphaFoldDB" id="A0A9I9E6K3"/>
<feature type="region of interest" description="Disordered" evidence="1">
    <location>
        <begin position="36"/>
        <end position="66"/>
    </location>
</feature>
<evidence type="ECO:0000313" key="2">
    <source>
        <dbReference type="EnsemblPlants" id="MELO3C029488.2.1"/>
    </source>
</evidence>
<feature type="compositionally biased region" description="Polar residues" evidence="1">
    <location>
        <begin position="46"/>
        <end position="60"/>
    </location>
</feature>
<accession>A0A9I9E6K3</accession>
<evidence type="ECO:0000256" key="1">
    <source>
        <dbReference type="SAM" id="MobiDB-lite"/>
    </source>
</evidence>
<name>A0A9I9E6K3_CUCME</name>
<dbReference type="Gramene" id="MELO3C029488.2.1">
    <property type="protein sequence ID" value="MELO3C029488.2.1"/>
    <property type="gene ID" value="MELO3C029488.2"/>
</dbReference>
<proteinExistence type="predicted"/>
<sequence length="66" mass="7221">MNAFQIQDGLHKFKEWIESPDRSILGLFGAKTGLNARKRGSKASDNDTAYSNSSGSTSEENISKDL</sequence>
<reference evidence="2" key="1">
    <citation type="submission" date="2023-03" db="UniProtKB">
        <authorList>
            <consortium name="EnsemblPlants"/>
        </authorList>
    </citation>
    <scope>IDENTIFICATION</scope>
</reference>
<protein>
    <submittedName>
        <fullName evidence="2">Uncharacterized protein</fullName>
    </submittedName>
</protein>